<keyword evidence="1" id="KW-0934">Plastid</keyword>
<proteinExistence type="predicted"/>
<organism evidence="1">
    <name type="scientific">Downingia elegans</name>
    <dbReference type="NCBI Taxonomy" id="104522"/>
    <lineage>
        <taxon>Eukaryota</taxon>
        <taxon>Viridiplantae</taxon>
        <taxon>Streptophyta</taxon>
        <taxon>Embryophyta</taxon>
        <taxon>Tracheophyta</taxon>
        <taxon>Spermatophyta</taxon>
        <taxon>Magnoliopsida</taxon>
        <taxon>eudicotyledons</taxon>
        <taxon>Gunneridae</taxon>
        <taxon>Pentapetalae</taxon>
        <taxon>asterids</taxon>
        <taxon>campanulids</taxon>
        <taxon>Asterales</taxon>
        <taxon>Campanulaceae</taxon>
        <taxon>Downingia</taxon>
    </lineage>
</organism>
<evidence type="ECO:0000313" key="1">
    <source>
        <dbReference type="EMBL" id="ASA34670.1"/>
    </source>
</evidence>
<gene>
    <name evidence="1" type="primary">ORF310</name>
    <name evidence="1" type="ORF">Do_ele1Pt0309</name>
</gene>
<dbReference type="GeneID" id="33367963"/>
<accession>A0A1Z2QTB5</accession>
<reference evidence="1" key="1">
    <citation type="journal article" date="2017" name="Am. J. Bot.">
        <title>The East Asian origin of the giant lobelias.</title>
        <authorList>
            <person name="Knox E.B."/>
            <person name="Li C."/>
        </authorList>
    </citation>
    <scope>NUCLEOTIDE SEQUENCE</scope>
</reference>
<dbReference type="RefSeq" id="YP_009403477.1">
    <property type="nucleotide sequence ID" value="NC_035360.1"/>
</dbReference>
<name>A0A1Z2QTB5_9ASTR</name>
<sequence>MEEIYMAKEFDFNEKHYVVVVLYIMYGSRLNIPWLASLLEIQKERIPIIINDRFPRLKQYDLDSYRSYRIIMGVTESQIRELTMELANKHMILHLSIAADLAGAKWFKAYADQLTLRKMSVRSSFICLMVQQNLALYVRNINPRDSDKLSAHFWNGVWDAFITHKEGQLLAEVEDEVGYKSHWAIKESLLHLFEEARYYSSEPYADPAQALTLLWPSIEPIMTKWHAHYRRETVINTIILNLKDAYLDPKTSREFPFLVQRLLEKTGDQFITECLELDEIPVDEGGKMLPDPPVNEKDYSFLYRDLNYKS</sequence>
<protein>
    <submittedName>
        <fullName evidence="1">Uncharacterized protein</fullName>
    </submittedName>
</protein>
<dbReference type="EMBL" id="MF061172">
    <property type="protein sequence ID" value="ASA34670.1"/>
    <property type="molecule type" value="Genomic_DNA"/>
</dbReference>
<geneLocation type="plastid" evidence="1"/>
<dbReference type="AlphaFoldDB" id="A0A1Z2QTB5"/>